<gene>
    <name evidence="2" type="ORF">HY912_07035</name>
</gene>
<evidence type="ECO:0000313" key="2">
    <source>
        <dbReference type="EMBL" id="MBI5249231.1"/>
    </source>
</evidence>
<proteinExistence type="predicted"/>
<feature type="region of interest" description="Disordered" evidence="1">
    <location>
        <begin position="222"/>
        <end position="246"/>
    </location>
</feature>
<organism evidence="2 3">
    <name type="scientific">Desulfomonile tiedjei</name>
    <dbReference type="NCBI Taxonomy" id="2358"/>
    <lineage>
        <taxon>Bacteria</taxon>
        <taxon>Pseudomonadati</taxon>
        <taxon>Thermodesulfobacteriota</taxon>
        <taxon>Desulfomonilia</taxon>
        <taxon>Desulfomonilales</taxon>
        <taxon>Desulfomonilaceae</taxon>
        <taxon>Desulfomonile</taxon>
    </lineage>
</organism>
<dbReference type="EMBL" id="JACRDE010000195">
    <property type="protein sequence ID" value="MBI5249231.1"/>
    <property type="molecule type" value="Genomic_DNA"/>
</dbReference>
<comment type="caution">
    <text evidence="2">The sequence shown here is derived from an EMBL/GenBank/DDBJ whole genome shotgun (WGS) entry which is preliminary data.</text>
</comment>
<name>A0A9D6UZE2_9BACT</name>
<feature type="compositionally biased region" description="Basic and acidic residues" evidence="1">
    <location>
        <begin position="222"/>
        <end position="233"/>
    </location>
</feature>
<accession>A0A9D6UZE2</accession>
<evidence type="ECO:0000256" key="1">
    <source>
        <dbReference type="SAM" id="MobiDB-lite"/>
    </source>
</evidence>
<reference evidence="2" key="1">
    <citation type="submission" date="2020-07" db="EMBL/GenBank/DDBJ databases">
        <title>Huge and variable diversity of episymbiotic CPR bacteria and DPANN archaea in groundwater ecosystems.</title>
        <authorList>
            <person name="He C.Y."/>
            <person name="Keren R."/>
            <person name="Whittaker M."/>
            <person name="Farag I.F."/>
            <person name="Doudna J."/>
            <person name="Cate J.H.D."/>
            <person name="Banfield J.F."/>
        </authorList>
    </citation>
    <scope>NUCLEOTIDE SEQUENCE</scope>
    <source>
        <strain evidence="2">NC_groundwater_1664_Pr3_B-0.1um_52_9</strain>
    </source>
</reference>
<dbReference type="AlphaFoldDB" id="A0A9D6UZE2"/>
<protein>
    <submittedName>
        <fullName evidence="2">Uncharacterized protein</fullName>
    </submittedName>
</protein>
<sequence>MSNLSFATNELKDAAFSLHMVAECLTKVKDDSHYWKWVIIALHNALQGFMVSALCNGNDFPVIQAAGPRTFECPACSQKTELPNHSWWGSLEDWLDWFKDHSRPVPKPVKLLSFMDLYKRIKKQTYMGCQGGKRFRPRGSQNQSVKRIHEMRNSFIHFTPKFLYSTGLDYLPIVRDVAEVVSFIAFESGNILWYGPDGIPSNSKRLIAEILTMASELDKYYTEESKTKRKPDPELESWAADLMRDD</sequence>
<evidence type="ECO:0000313" key="3">
    <source>
        <dbReference type="Proteomes" id="UP000807825"/>
    </source>
</evidence>
<dbReference type="Proteomes" id="UP000807825">
    <property type="component" value="Unassembled WGS sequence"/>
</dbReference>